<evidence type="ECO:0000313" key="1">
    <source>
        <dbReference type="EMBL" id="ORY30764.1"/>
    </source>
</evidence>
<organism evidence="1 2">
    <name type="scientific">Naematelia encephala</name>
    <dbReference type="NCBI Taxonomy" id="71784"/>
    <lineage>
        <taxon>Eukaryota</taxon>
        <taxon>Fungi</taxon>
        <taxon>Dikarya</taxon>
        <taxon>Basidiomycota</taxon>
        <taxon>Agaricomycotina</taxon>
        <taxon>Tremellomycetes</taxon>
        <taxon>Tremellales</taxon>
        <taxon>Naemateliaceae</taxon>
        <taxon>Naematelia</taxon>
    </lineage>
</organism>
<dbReference type="Gene3D" id="3.40.50.300">
    <property type="entry name" value="P-loop containing nucleotide triphosphate hydrolases"/>
    <property type="match status" value="1"/>
</dbReference>
<dbReference type="FunCoup" id="A0A1Y2B7Q8">
    <property type="interactions" value="390"/>
</dbReference>
<dbReference type="AlphaFoldDB" id="A0A1Y2B7Q8"/>
<gene>
    <name evidence="1" type="ORF">BCR39DRAFT_528198</name>
</gene>
<dbReference type="GO" id="GO:0016787">
    <property type="term" value="F:hydrolase activity"/>
    <property type="evidence" value="ECO:0007669"/>
    <property type="project" value="UniProtKB-KW"/>
</dbReference>
<comment type="caution">
    <text evidence="1">The sequence shown here is derived from an EMBL/GenBank/DDBJ whole genome shotgun (WGS) entry which is preliminary data.</text>
</comment>
<reference evidence="1 2" key="1">
    <citation type="submission" date="2016-07" db="EMBL/GenBank/DDBJ databases">
        <title>Pervasive Adenine N6-methylation of Active Genes in Fungi.</title>
        <authorList>
            <consortium name="DOE Joint Genome Institute"/>
            <person name="Mondo S.J."/>
            <person name="Dannebaum R.O."/>
            <person name="Kuo R.C."/>
            <person name="Labutti K."/>
            <person name="Haridas S."/>
            <person name="Kuo A."/>
            <person name="Salamov A."/>
            <person name="Ahrendt S.R."/>
            <person name="Lipzen A."/>
            <person name="Sullivan W."/>
            <person name="Andreopoulos W.B."/>
            <person name="Clum A."/>
            <person name="Lindquist E."/>
            <person name="Daum C."/>
            <person name="Ramamoorthy G.K."/>
            <person name="Gryganskyi A."/>
            <person name="Culley D."/>
            <person name="Magnuson J.K."/>
            <person name="James T.Y."/>
            <person name="O'Malley M.A."/>
            <person name="Stajich J.E."/>
            <person name="Spatafora J.W."/>
            <person name="Visel A."/>
            <person name="Grigoriev I.V."/>
        </authorList>
    </citation>
    <scope>NUCLEOTIDE SEQUENCE [LARGE SCALE GENOMIC DNA]</scope>
    <source>
        <strain evidence="1 2">68-887.2</strain>
    </source>
</reference>
<accession>A0A1Y2B7Q8</accession>
<dbReference type="Proteomes" id="UP000193986">
    <property type="component" value="Unassembled WGS sequence"/>
</dbReference>
<keyword evidence="1" id="KW-0378">Hydrolase</keyword>
<dbReference type="OrthoDB" id="347435at2759"/>
<sequence>MQHSSSSSSSPLHAATLIADYILTRHQQSHMTASNDGSGISKVTQLRPLMVSMQGPQGAGKSTIAYLLVNILKQHKLTCVVASLDDFYLTHVELEDLAHRNPVNGLLHGRGQPGTHDVDLLIAVLEKVQQGEAFQLPVFDKSLFQGEGDRCQDGILVIPPVDVFILEGWSIGFQPVNPDDLDATYRAATHQAAHQRPLFLNHSLESLQAINDNLREFASRVYPFFEIHVILQAQSREYVYTWRLQQEHTMKTKNGGHGMLDGEVKLFVDRYMPSYELFEEGILEHWSQRAFIVSLGEDRSVLGHRAI</sequence>
<proteinExistence type="predicted"/>
<dbReference type="PANTHER" id="PTHR10285">
    <property type="entry name" value="URIDINE KINASE"/>
    <property type="match status" value="1"/>
</dbReference>
<keyword evidence="2" id="KW-1185">Reference proteome</keyword>
<dbReference type="STRING" id="71784.A0A1Y2B7Q8"/>
<dbReference type="InParanoid" id="A0A1Y2B7Q8"/>
<dbReference type="EMBL" id="MCFC01000018">
    <property type="protein sequence ID" value="ORY30764.1"/>
    <property type="molecule type" value="Genomic_DNA"/>
</dbReference>
<evidence type="ECO:0000313" key="2">
    <source>
        <dbReference type="Proteomes" id="UP000193986"/>
    </source>
</evidence>
<dbReference type="SUPFAM" id="SSF52540">
    <property type="entry name" value="P-loop containing nucleoside triphosphate hydrolases"/>
    <property type="match status" value="1"/>
</dbReference>
<dbReference type="InterPro" id="IPR027417">
    <property type="entry name" value="P-loop_NTPase"/>
</dbReference>
<name>A0A1Y2B7Q8_9TREE</name>
<protein>
    <submittedName>
        <fullName evidence="1">p-loop containing nucleoside triphosphate hydrolase protein</fullName>
    </submittedName>
</protein>